<feature type="domain" description="N-acetyltransferase" evidence="1">
    <location>
        <begin position="16"/>
        <end position="182"/>
    </location>
</feature>
<sequence length="201" mass="22921">MSWEKLPQLELANDRVSLRRIRISDIGGFREIAFEPDTWRYFVSSIATEQDLEEFIETAVRDTLTGTRIVFAIIDNRSGRIVGSSAYGNLTKAERRLEIGWSWVCEAARRTGINRAAKLALIEHAFTELDCERVEFKTDVLNTGAREGLRGIGAREEGVLRSFNYMPGGRRRDVVYYSILRGEWPTVRQQRFGTLTAGERG</sequence>
<protein>
    <submittedName>
        <fullName evidence="2">GNAT family N-acetyltransferase</fullName>
    </submittedName>
</protein>
<gene>
    <name evidence="2" type="ORF">E6W39_05955</name>
</gene>
<comment type="caution">
    <text evidence="2">The sequence shown here is derived from an EMBL/GenBank/DDBJ whole genome shotgun (WGS) entry which is preliminary data.</text>
</comment>
<evidence type="ECO:0000313" key="3">
    <source>
        <dbReference type="Proteomes" id="UP000319103"/>
    </source>
</evidence>
<name>A0A540VYP8_9ACTN</name>
<organism evidence="2 3">
    <name type="scientific">Kitasatospora acidiphila</name>
    <dbReference type="NCBI Taxonomy" id="2567942"/>
    <lineage>
        <taxon>Bacteria</taxon>
        <taxon>Bacillati</taxon>
        <taxon>Actinomycetota</taxon>
        <taxon>Actinomycetes</taxon>
        <taxon>Kitasatosporales</taxon>
        <taxon>Streptomycetaceae</taxon>
        <taxon>Kitasatospora</taxon>
    </lineage>
</organism>
<evidence type="ECO:0000259" key="1">
    <source>
        <dbReference type="PROSITE" id="PS51186"/>
    </source>
</evidence>
<keyword evidence="3" id="KW-1185">Reference proteome</keyword>
<dbReference type="GO" id="GO:0016747">
    <property type="term" value="F:acyltransferase activity, transferring groups other than amino-acyl groups"/>
    <property type="evidence" value="ECO:0007669"/>
    <property type="project" value="InterPro"/>
</dbReference>
<dbReference type="PROSITE" id="PS51186">
    <property type="entry name" value="GNAT"/>
    <property type="match status" value="1"/>
</dbReference>
<dbReference type="Pfam" id="PF13302">
    <property type="entry name" value="Acetyltransf_3"/>
    <property type="match status" value="1"/>
</dbReference>
<dbReference type="AlphaFoldDB" id="A0A540VYP8"/>
<dbReference type="InterPro" id="IPR000182">
    <property type="entry name" value="GNAT_dom"/>
</dbReference>
<keyword evidence="2" id="KW-0808">Transferase</keyword>
<evidence type="ECO:0000313" key="2">
    <source>
        <dbReference type="EMBL" id="TQF01892.1"/>
    </source>
</evidence>
<dbReference type="EMBL" id="VIGB01000003">
    <property type="protein sequence ID" value="TQF01892.1"/>
    <property type="molecule type" value="Genomic_DNA"/>
</dbReference>
<dbReference type="RefSeq" id="WP_141632614.1">
    <property type="nucleotide sequence ID" value="NZ_VIGB01000003.1"/>
</dbReference>
<accession>A0A540VYP8</accession>
<dbReference type="Proteomes" id="UP000319103">
    <property type="component" value="Unassembled WGS sequence"/>
</dbReference>
<dbReference type="InterPro" id="IPR016181">
    <property type="entry name" value="Acyl_CoA_acyltransferase"/>
</dbReference>
<dbReference type="PANTHER" id="PTHR43610">
    <property type="entry name" value="BLL6696 PROTEIN"/>
    <property type="match status" value="1"/>
</dbReference>
<dbReference type="PANTHER" id="PTHR43610:SF1">
    <property type="entry name" value="N-ACETYLTRANSFERASE DOMAIN-CONTAINING PROTEIN"/>
    <property type="match status" value="1"/>
</dbReference>
<dbReference type="Gene3D" id="3.40.630.30">
    <property type="match status" value="1"/>
</dbReference>
<reference evidence="2 3" key="1">
    <citation type="submission" date="2019-06" db="EMBL/GenBank/DDBJ databases">
        <title>Description of Kitasatospora acidophila sp. nov. isolated from pine grove soil, and reclassification of Streptomyces novaecaesareae to Kitasatospora novaeceasareae comb. nov.</title>
        <authorList>
            <person name="Kim M.J."/>
        </authorList>
    </citation>
    <scope>NUCLEOTIDE SEQUENCE [LARGE SCALE GENOMIC DNA]</scope>
    <source>
        <strain evidence="2 3">MMS16-CNU292</strain>
    </source>
</reference>
<dbReference type="SUPFAM" id="SSF55729">
    <property type="entry name" value="Acyl-CoA N-acyltransferases (Nat)"/>
    <property type="match status" value="1"/>
</dbReference>
<proteinExistence type="predicted"/>
<dbReference type="OrthoDB" id="9795199at2"/>